<dbReference type="InterPro" id="IPR019239">
    <property type="entry name" value="VapB_antitoxin"/>
</dbReference>
<protein>
    <submittedName>
        <fullName evidence="1">Unannotated protein</fullName>
    </submittedName>
</protein>
<organism evidence="1">
    <name type="scientific">freshwater metagenome</name>
    <dbReference type="NCBI Taxonomy" id="449393"/>
    <lineage>
        <taxon>unclassified sequences</taxon>
        <taxon>metagenomes</taxon>
        <taxon>ecological metagenomes</taxon>
    </lineage>
</organism>
<name>A0A6J5ZPX1_9ZZZZ</name>
<dbReference type="EMBL" id="CAESAI010000040">
    <property type="protein sequence ID" value="CAB4343346.1"/>
    <property type="molecule type" value="Genomic_DNA"/>
</dbReference>
<accession>A0A6J5ZPX1</accession>
<reference evidence="1" key="1">
    <citation type="submission" date="2020-05" db="EMBL/GenBank/DDBJ databases">
        <authorList>
            <person name="Chiriac C."/>
            <person name="Salcher M."/>
            <person name="Ghai R."/>
            <person name="Kavagutti S V."/>
        </authorList>
    </citation>
    <scope>NUCLEOTIDE SEQUENCE</scope>
</reference>
<dbReference type="Pfam" id="PF09957">
    <property type="entry name" value="VapB_antitoxin"/>
    <property type="match status" value="1"/>
</dbReference>
<gene>
    <name evidence="1" type="ORF">UFOPK3406_01229</name>
</gene>
<evidence type="ECO:0000313" key="1">
    <source>
        <dbReference type="EMBL" id="CAB4343346.1"/>
    </source>
</evidence>
<dbReference type="AlphaFoldDB" id="A0A6J5ZPX1"/>
<proteinExistence type="predicted"/>
<sequence length="69" mass="7836">MSRTNIDIDDELVAIVMNRFNLPTKKSAVDMALRRLVVETDQMKLIDSIFGIGWDGPEGGRFTDELHSR</sequence>